<dbReference type="Pfam" id="PF08545">
    <property type="entry name" value="ACP_syn_III"/>
    <property type="match status" value="1"/>
</dbReference>
<dbReference type="SUPFAM" id="SSF53901">
    <property type="entry name" value="Thiolase-like"/>
    <property type="match status" value="1"/>
</dbReference>
<feature type="active site" evidence="9">
    <location>
        <position position="111"/>
    </location>
</feature>
<gene>
    <name evidence="9" type="primary">fabH</name>
    <name evidence="12" type="ORF">Q7X28_03530</name>
</gene>
<accession>A0AA90NES2</accession>
<dbReference type="Proteomes" id="UP001178281">
    <property type="component" value="Unassembled WGS sequence"/>
</dbReference>
<evidence type="ECO:0000259" key="10">
    <source>
        <dbReference type="Pfam" id="PF08541"/>
    </source>
</evidence>
<keyword evidence="3 9" id="KW-0444">Lipid biosynthesis</keyword>
<feature type="active site" evidence="9">
    <location>
        <position position="253"/>
    </location>
</feature>
<dbReference type="RefSeq" id="WP_220656805.1">
    <property type="nucleotide sequence ID" value="NZ_CBCSFC010000028.1"/>
</dbReference>
<evidence type="ECO:0000256" key="8">
    <source>
        <dbReference type="ARBA" id="ARBA00023315"/>
    </source>
</evidence>
<dbReference type="GO" id="GO:0044550">
    <property type="term" value="P:secondary metabolite biosynthetic process"/>
    <property type="evidence" value="ECO:0007669"/>
    <property type="project" value="TreeGrafter"/>
</dbReference>
<dbReference type="InterPro" id="IPR013751">
    <property type="entry name" value="ACP_syn_III_N"/>
</dbReference>
<dbReference type="HAMAP" id="MF_01815">
    <property type="entry name" value="FabH"/>
    <property type="match status" value="1"/>
</dbReference>
<keyword evidence="7 9" id="KW-0275">Fatty acid biosynthesis</keyword>
<keyword evidence="4 9" id="KW-0808">Transferase</keyword>
<comment type="catalytic activity">
    <reaction evidence="9">
        <text>malonyl-[ACP] + acetyl-CoA + H(+) = 3-oxobutanoyl-[ACP] + CO2 + CoA</text>
        <dbReference type="Rhea" id="RHEA:12080"/>
        <dbReference type="Rhea" id="RHEA-COMP:9623"/>
        <dbReference type="Rhea" id="RHEA-COMP:9625"/>
        <dbReference type="ChEBI" id="CHEBI:15378"/>
        <dbReference type="ChEBI" id="CHEBI:16526"/>
        <dbReference type="ChEBI" id="CHEBI:57287"/>
        <dbReference type="ChEBI" id="CHEBI:57288"/>
        <dbReference type="ChEBI" id="CHEBI:78449"/>
        <dbReference type="ChEBI" id="CHEBI:78450"/>
        <dbReference type="EC" id="2.3.1.180"/>
    </reaction>
</comment>
<feature type="active site" evidence="9">
    <location>
        <position position="283"/>
    </location>
</feature>
<reference evidence="12" key="1">
    <citation type="submission" date="2023-08" db="EMBL/GenBank/DDBJ databases">
        <title>The draft genome of Tsukamurella strandjordii strain 050030.</title>
        <authorList>
            <person name="Zhao F."/>
            <person name="Feng Y."/>
            <person name="Zong Z."/>
        </authorList>
    </citation>
    <scope>NUCLEOTIDE SEQUENCE</scope>
    <source>
        <strain evidence="12">050030</strain>
    </source>
</reference>
<evidence type="ECO:0000256" key="5">
    <source>
        <dbReference type="ARBA" id="ARBA00022832"/>
    </source>
</evidence>
<proteinExistence type="inferred from homology"/>
<evidence type="ECO:0000256" key="6">
    <source>
        <dbReference type="ARBA" id="ARBA00023098"/>
    </source>
</evidence>
<dbReference type="GO" id="GO:0004315">
    <property type="term" value="F:3-oxoacyl-[acyl-carrier-protein] synthase activity"/>
    <property type="evidence" value="ECO:0007669"/>
    <property type="project" value="InterPro"/>
</dbReference>
<comment type="subunit">
    <text evidence="9">Homodimer.</text>
</comment>
<name>A0AA90NES2_9ACTN</name>
<comment type="subcellular location">
    <subcellularLocation>
        <location evidence="9">Cytoplasm</location>
    </subcellularLocation>
</comment>
<evidence type="ECO:0000256" key="4">
    <source>
        <dbReference type="ARBA" id="ARBA00022679"/>
    </source>
</evidence>
<comment type="similarity">
    <text evidence="1 9">Belongs to the thiolase-like superfamily. FabH family.</text>
</comment>
<dbReference type="PANTHER" id="PTHR34069:SF2">
    <property type="entry name" value="BETA-KETOACYL-[ACYL-CARRIER-PROTEIN] SYNTHASE III"/>
    <property type="match status" value="1"/>
</dbReference>
<evidence type="ECO:0000259" key="11">
    <source>
        <dbReference type="Pfam" id="PF08545"/>
    </source>
</evidence>
<feature type="region of interest" description="ACP-binding" evidence="9">
    <location>
        <begin position="254"/>
        <end position="258"/>
    </location>
</feature>
<dbReference type="EMBL" id="JAUTIX010000001">
    <property type="protein sequence ID" value="MDP0396989.1"/>
    <property type="molecule type" value="Genomic_DNA"/>
</dbReference>
<dbReference type="NCBIfam" id="TIGR00747">
    <property type="entry name" value="fabH"/>
    <property type="match status" value="1"/>
</dbReference>
<feature type="domain" description="Beta-ketoacyl-[acyl-carrier-protein] synthase III N-terminal" evidence="11">
    <location>
        <begin position="105"/>
        <end position="186"/>
    </location>
</feature>
<dbReference type="CDD" id="cd00830">
    <property type="entry name" value="KAS_III"/>
    <property type="match status" value="1"/>
</dbReference>
<keyword evidence="9" id="KW-0511">Multifunctional enzyme</keyword>
<dbReference type="InterPro" id="IPR016039">
    <property type="entry name" value="Thiolase-like"/>
</dbReference>
<keyword evidence="2 9" id="KW-0963">Cytoplasm</keyword>
<evidence type="ECO:0000256" key="9">
    <source>
        <dbReference type="HAMAP-Rule" id="MF_01815"/>
    </source>
</evidence>
<protein>
    <recommendedName>
        <fullName evidence="9">Beta-ketoacyl-[acyl-carrier-protein] synthase III</fullName>
        <shortName evidence="9">Beta-ketoacyl-ACP synthase III</shortName>
        <shortName evidence="9">KAS III</shortName>
        <ecNumber evidence="9">2.3.1.180</ecNumber>
    </recommendedName>
    <alternativeName>
        <fullName evidence="9">3-oxoacyl-[acyl-carrier-protein] synthase 3</fullName>
    </alternativeName>
    <alternativeName>
        <fullName evidence="9">3-oxoacyl-[acyl-carrier-protein] synthase III</fullName>
    </alternativeName>
</protein>
<dbReference type="NCBIfam" id="NF006829">
    <property type="entry name" value="PRK09352.1"/>
    <property type="match status" value="1"/>
</dbReference>
<organism evidence="12 13">
    <name type="scientific">Tsukamurella strandjordii</name>
    <dbReference type="NCBI Taxonomy" id="147577"/>
    <lineage>
        <taxon>Bacteria</taxon>
        <taxon>Bacillati</taxon>
        <taxon>Actinomycetota</taxon>
        <taxon>Actinomycetes</taxon>
        <taxon>Mycobacteriales</taxon>
        <taxon>Tsukamurellaceae</taxon>
        <taxon>Tsukamurella</taxon>
    </lineage>
</organism>
<evidence type="ECO:0000313" key="12">
    <source>
        <dbReference type="EMBL" id="MDP0396989.1"/>
    </source>
</evidence>
<dbReference type="Gene3D" id="3.40.47.10">
    <property type="match status" value="1"/>
</dbReference>
<feature type="domain" description="Beta-ketoacyl-[acyl-carrier-protein] synthase III C-terminal" evidence="10">
    <location>
        <begin position="237"/>
        <end position="326"/>
    </location>
</feature>
<comment type="caution">
    <text evidence="12">The sequence shown here is derived from an EMBL/GenBank/DDBJ whole genome shotgun (WGS) entry which is preliminary data.</text>
</comment>
<dbReference type="GO" id="GO:0005737">
    <property type="term" value="C:cytoplasm"/>
    <property type="evidence" value="ECO:0007669"/>
    <property type="project" value="UniProtKB-SubCell"/>
</dbReference>
<keyword evidence="5 9" id="KW-0276">Fatty acid metabolism</keyword>
<evidence type="ECO:0000313" key="13">
    <source>
        <dbReference type="Proteomes" id="UP001178281"/>
    </source>
</evidence>
<evidence type="ECO:0000256" key="2">
    <source>
        <dbReference type="ARBA" id="ARBA00022490"/>
    </source>
</evidence>
<evidence type="ECO:0000256" key="1">
    <source>
        <dbReference type="ARBA" id="ARBA00008642"/>
    </source>
</evidence>
<evidence type="ECO:0000256" key="7">
    <source>
        <dbReference type="ARBA" id="ARBA00023160"/>
    </source>
</evidence>
<keyword evidence="13" id="KW-1185">Reference proteome</keyword>
<comment type="pathway">
    <text evidence="9">Lipid metabolism; fatty acid biosynthesis.</text>
</comment>
<dbReference type="GO" id="GO:0006633">
    <property type="term" value="P:fatty acid biosynthetic process"/>
    <property type="evidence" value="ECO:0007669"/>
    <property type="project" value="UniProtKB-UniRule"/>
</dbReference>
<sequence length="334" mass="34765">MFAARISGLGTYRPERIVDNESICTSIDSDPDWITSRTGIITRRRAEPGEATSDVALRAAVGALESAGTRDVDMLILATATPDFISPPTAPIVAEALGLGVIPAFDISAACTGFLYGLQVAASIVRSGGARRVLLVCAETASRFTDPTDRNTAAIFADGAGAVVIESADDLESDGVLGDVVLGADGLHHDLVMMPGYGGRDRASESLGSTTPFITMDGKPLFVQAVERMSEAVRESLDRNGLSVDDVAIFVPHQANGRIIDAVADELELGPDRVIVDIDQAGNTIAASIPLALGRALADGRLHRGDRVMLAAFGAGASWGATTFTWPALSTTAT</sequence>
<dbReference type="AlphaFoldDB" id="A0AA90NES2"/>
<dbReference type="EC" id="2.3.1.180" evidence="9"/>
<dbReference type="GO" id="GO:0033818">
    <property type="term" value="F:beta-ketoacyl-acyl-carrier-protein synthase III activity"/>
    <property type="evidence" value="ECO:0007669"/>
    <property type="project" value="UniProtKB-UniRule"/>
</dbReference>
<dbReference type="InterPro" id="IPR013747">
    <property type="entry name" value="ACP_syn_III_C"/>
</dbReference>
<dbReference type="InterPro" id="IPR004655">
    <property type="entry name" value="FabH"/>
</dbReference>
<keyword evidence="8 9" id="KW-0012">Acyltransferase</keyword>
<comment type="function">
    <text evidence="9">Catalyzes the condensation reaction of fatty acid synthesis by the addition to an acyl acceptor of two carbons from malonyl-ACP. Catalyzes the first condensation reaction which initiates fatty acid synthesis and may therefore play a role in governing the total rate of fatty acid production. Possesses both acetoacetyl-ACP synthase and acetyl transacylase activities. Its substrate specificity determines the biosynthesis of branched-chain and/or straight-chain of fatty acids.</text>
</comment>
<keyword evidence="6 9" id="KW-0443">Lipid metabolism</keyword>
<evidence type="ECO:0000256" key="3">
    <source>
        <dbReference type="ARBA" id="ARBA00022516"/>
    </source>
</evidence>
<comment type="domain">
    <text evidence="9">The last Arg residue of the ACP-binding site is essential for the weak association between ACP/AcpP and FabH.</text>
</comment>
<dbReference type="Pfam" id="PF08541">
    <property type="entry name" value="ACP_syn_III_C"/>
    <property type="match status" value="1"/>
</dbReference>
<dbReference type="PANTHER" id="PTHR34069">
    <property type="entry name" value="3-OXOACYL-[ACYL-CARRIER-PROTEIN] SYNTHASE 3"/>
    <property type="match status" value="1"/>
</dbReference>